<accession>A0A165WFD7</accession>
<evidence type="ECO:0000313" key="1">
    <source>
        <dbReference type="EMBL" id="KZT31090.1"/>
    </source>
</evidence>
<proteinExistence type="predicted"/>
<protein>
    <submittedName>
        <fullName evidence="1">Uncharacterized protein</fullName>
    </submittedName>
</protein>
<dbReference type="AlphaFoldDB" id="A0A165WFD7"/>
<sequence length="214" mass="24547">MDQSTLRKYLHAVLISPTITVYAGKTLTEKVIRYFENPQKLPNLHLPTKLRQDTAAWELFEQKIGRELSSLRGEMVRKMTEDTAAKRAVDAVTKRQMVGLVAKAKHLTRFSFLRTARVKYMGLTATAQKNENYWAYVDRLLKELREGCANMTSSEKKAYYKQKFSDILNADLQAFPPADETFMTEILAERDSPVWQKEMMLVVGAFDGEGVLEE</sequence>
<reference evidence="1 2" key="1">
    <citation type="journal article" date="2016" name="Mol. Biol. Evol.">
        <title>Comparative Genomics of Early-Diverging Mushroom-Forming Fungi Provides Insights into the Origins of Lignocellulose Decay Capabilities.</title>
        <authorList>
            <person name="Nagy L.G."/>
            <person name="Riley R."/>
            <person name="Tritt A."/>
            <person name="Adam C."/>
            <person name="Daum C."/>
            <person name="Floudas D."/>
            <person name="Sun H."/>
            <person name="Yadav J.S."/>
            <person name="Pangilinan J."/>
            <person name="Larsson K.H."/>
            <person name="Matsuura K."/>
            <person name="Barry K."/>
            <person name="Labutti K."/>
            <person name="Kuo R."/>
            <person name="Ohm R.A."/>
            <person name="Bhattacharya S.S."/>
            <person name="Shirouzu T."/>
            <person name="Yoshinaga Y."/>
            <person name="Martin F.M."/>
            <person name="Grigoriev I.V."/>
            <person name="Hibbett D.S."/>
        </authorList>
    </citation>
    <scope>NUCLEOTIDE SEQUENCE [LARGE SCALE GENOMIC DNA]</scope>
    <source>
        <strain evidence="1 2">HHB10207 ss-3</strain>
    </source>
</reference>
<dbReference type="Proteomes" id="UP000076798">
    <property type="component" value="Unassembled WGS sequence"/>
</dbReference>
<organism evidence="1 2">
    <name type="scientific">Sistotremastrum suecicum HHB10207 ss-3</name>
    <dbReference type="NCBI Taxonomy" id="1314776"/>
    <lineage>
        <taxon>Eukaryota</taxon>
        <taxon>Fungi</taxon>
        <taxon>Dikarya</taxon>
        <taxon>Basidiomycota</taxon>
        <taxon>Agaricomycotina</taxon>
        <taxon>Agaricomycetes</taxon>
        <taxon>Sistotremastrales</taxon>
        <taxon>Sistotremastraceae</taxon>
        <taxon>Sistotremastrum</taxon>
    </lineage>
</organism>
<evidence type="ECO:0000313" key="2">
    <source>
        <dbReference type="Proteomes" id="UP000076798"/>
    </source>
</evidence>
<name>A0A165WFD7_9AGAM</name>
<keyword evidence="2" id="KW-1185">Reference proteome</keyword>
<dbReference type="EMBL" id="KV428876">
    <property type="protein sequence ID" value="KZT31090.1"/>
    <property type="molecule type" value="Genomic_DNA"/>
</dbReference>
<gene>
    <name evidence="1" type="ORF">SISSUDRAFT_1068112</name>
</gene>